<dbReference type="RefSeq" id="WP_250197173.1">
    <property type="nucleotide sequence ID" value="NZ_CP097636.1"/>
</dbReference>
<dbReference type="EMBL" id="CP097636">
    <property type="protein sequence ID" value="URI08955.1"/>
    <property type="molecule type" value="Genomic_DNA"/>
</dbReference>
<name>A0ABY4S9S8_AQUTE</name>
<evidence type="ECO:0000313" key="1">
    <source>
        <dbReference type="EMBL" id="URI08955.1"/>
    </source>
</evidence>
<reference evidence="1" key="1">
    <citation type="submission" date="2022-05" db="EMBL/GenBank/DDBJ databases">
        <title>An RpoN-dependent PEP-CTERM gene is involved in floc formation of an Aquincola tertiaricarbonis strain.</title>
        <authorList>
            <person name="Qiu D."/>
            <person name="Xia M."/>
        </authorList>
    </citation>
    <scope>NUCLEOTIDE SEQUENCE</scope>
    <source>
        <strain evidence="1">RN12</strain>
    </source>
</reference>
<organism evidence="1 2">
    <name type="scientific">Aquincola tertiaricarbonis</name>
    <dbReference type="NCBI Taxonomy" id="391953"/>
    <lineage>
        <taxon>Bacteria</taxon>
        <taxon>Pseudomonadati</taxon>
        <taxon>Pseudomonadota</taxon>
        <taxon>Betaproteobacteria</taxon>
        <taxon>Burkholderiales</taxon>
        <taxon>Sphaerotilaceae</taxon>
        <taxon>Aquincola</taxon>
    </lineage>
</organism>
<dbReference type="Proteomes" id="UP001056201">
    <property type="component" value="Chromosome 2"/>
</dbReference>
<accession>A0ABY4S9S8</accession>
<dbReference type="InterPro" id="IPR019276">
    <property type="entry name" value="DUF2303"/>
</dbReference>
<gene>
    <name evidence="1" type="ORF">MW290_25640</name>
</gene>
<keyword evidence="2" id="KW-1185">Reference proteome</keyword>
<evidence type="ECO:0000313" key="2">
    <source>
        <dbReference type="Proteomes" id="UP001056201"/>
    </source>
</evidence>
<sequence>MDNIKDQGALAEVLVREARKPQVLDTTKPKVDDRVVTYALPPGYTNLTVDTEKLLDNPRRKRGTAQLQDMPSFLAFVERHKSNDTVAWAGFDIDQSKLSIQAVMDDHGTTDAGWRGFRAVYAPSLSVEWERWKAMNEKPMSQLDFALFIERNQDDITGGDGFPSSLDMLKMATEFEASADMRLKTHTRLQSGGIKLEYVDQEKDETIQRMTVFEKFAIGVPVFRNATAWKIEARLRYRVREGKVTFSYELLRADKTVEQAGNELIEQARVGLGTVPLLTGTFAQANS</sequence>
<protein>
    <submittedName>
        <fullName evidence="1">YfdQ family protein</fullName>
    </submittedName>
</protein>
<dbReference type="Pfam" id="PF10065">
    <property type="entry name" value="DUF2303"/>
    <property type="match status" value="1"/>
</dbReference>
<proteinExistence type="predicted"/>